<dbReference type="Pfam" id="PF00892">
    <property type="entry name" value="EamA"/>
    <property type="match status" value="2"/>
</dbReference>
<feature type="transmembrane region" description="Helical" evidence="5">
    <location>
        <begin position="245"/>
        <end position="264"/>
    </location>
</feature>
<dbReference type="GO" id="GO:0016020">
    <property type="term" value="C:membrane"/>
    <property type="evidence" value="ECO:0007669"/>
    <property type="project" value="UniProtKB-SubCell"/>
</dbReference>
<evidence type="ECO:0000259" key="6">
    <source>
        <dbReference type="Pfam" id="PF00892"/>
    </source>
</evidence>
<feature type="domain" description="EamA" evidence="6">
    <location>
        <begin position="152"/>
        <end position="284"/>
    </location>
</feature>
<evidence type="ECO:0000256" key="2">
    <source>
        <dbReference type="ARBA" id="ARBA00022692"/>
    </source>
</evidence>
<reference evidence="7 8" key="1">
    <citation type="submission" date="2019-02" db="EMBL/GenBank/DDBJ databases">
        <title>Siculibacillus lacustris gen. nov., sp. nov., a new rosette-forming bacterium isolated from a freshwater crater lake (Lake St. Ana, Romania).</title>
        <authorList>
            <person name="Felfoldi T."/>
            <person name="Marton Z."/>
            <person name="Szabo A."/>
            <person name="Mentes A."/>
            <person name="Boka K."/>
            <person name="Marialigeti K."/>
            <person name="Mathe I."/>
            <person name="Koncz M."/>
            <person name="Schumann P."/>
            <person name="Toth E."/>
        </authorList>
    </citation>
    <scope>NUCLEOTIDE SEQUENCE [LARGE SCALE GENOMIC DNA]</scope>
    <source>
        <strain evidence="7 8">SA-279</strain>
    </source>
</reference>
<feature type="transmembrane region" description="Helical" evidence="5">
    <location>
        <begin position="150"/>
        <end position="170"/>
    </location>
</feature>
<feature type="transmembrane region" description="Helical" evidence="5">
    <location>
        <begin position="38"/>
        <end position="57"/>
    </location>
</feature>
<feature type="transmembrane region" description="Helical" evidence="5">
    <location>
        <begin position="124"/>
        <end position="144"/>
    </location>
</feature>
<dbReference type="Proteomes" id="UP000292781">
    <property type="component" value="Unassembled WGS sequence"/>
</dbReference>
<keyword evidence="3 5" id="KW-1133">Transmembrane helix</keyword>
<dbReference type="SUPFAM" id="SSF103481">
    <property type="entry name" value="Multidrug resistance efflux transporter EmrE"/>
    <property type="match status" value="2"/>
</dbReference>
<dbReference type="PANTHER" id="PTHR32322">
    <property type="entry name" value="INNER MEMBRANE TRANSPORTER"/>
    <property type="match status" value="1"/>
</dbReference>
<protein>
    <submittedName>
        <fullName evidence="7">DMT family transporter</fullName>
    </submittedName>
</protein>
<accession>A0A4Q9VKU7</accession>
<comment type="subcellular location">
    <subcellularLocation>
        <location evidence="1">Membrane</location>
        <topology evidence="1">Multi-pass membrane protein</topology>
    </subcellularLocation>
</comment>
<dbReference type="InterPro" id="IPR050638">
    <property type="entry name" value="AA-Vitamin_Transporters"/>
</dbReference>
<feature type="transmembrane region" description="Helical" evidence="5">
    <location>
        <begin position="92"/>
        <end position="112"/>
    </location>
</feature>
<proteinExistence type="predicted"/>
<evidence type="ECO:0000313" key="7">
    <source>
        <dbReference type="EMBL" id="TBW35951.1"/>
    </source>
</evidence>
<organism evidence="7 8">
    <name type="scientific">Siculibacillus lacustris</name>
    <dbReference type="NCBI Taxonomy" id="1549641"/>
    <lineage>
        <taxon>Bacteria</taxon>
        <taxon>Pseudomonadati</taxon>
        <taxon>Pseudomonadota</taxon>
        <taxon>Alphaproteobacteria</taxon>
        <taxon>Hyphomicrobiales</taxon>
        <taxon>Ancalomicrobiaceae</taxon>
        <taxon>Siculibacillus</taxon>
    </lineage>
</organism>
<dbReference type="PANTHER" id="PTHR32322:SF9">
    <property type="entry name" value="AMINO-ACID METABOLITE EFFLUX PUMP-RELATED"/>
    <property type="match status" value="1"/>
</dbReference>
<feature type="transmembrane region" description="Helical" evidence="5">
    <location>
        <begin position="212"/>
        <end position="233"/>
    </location>
</feature>
<gene>
    <name evidence="7" type="ORF">EYW49_15150</name>
</gene>
<dbReference type="InterPro" id="IPR037185">
    <property type="entry name" value="EmrE-like"/>
</dbReference>
<dbReference type="EMBL" id="SJFN01000023">
    <property type="protein sequence ID" value="TBW35951.1"/>
    <property type="molecule type" value="Genomic_DNA"/>
</dbReference>
<name>A0A4Q9VKU7_9HYPH</name>
<feature type="transmembrane region" description="Helical" evidence="5">
    <location>
        <begin position="182"/>
        <end position="200"/>
    </location>
</feature>
<feature type="transmembrane region" description="Helical" evidence="5">
    <location>
        <begin position="270"/>
        <end position="290"/>
    </location>
</feature>
<keyword evidence="8" id="KW-1185">Reference proteome</keyword>
<evidence type="ECO:0000256" key="5">
    <source>
        <dbReference type="SAM" id="Phobius"/>
    </source>
</evidence>
<evidence type="ECO:0000256" key="4">
    <source>
        <dbReference type="ARBA" id="ARBA00023136"/>
    </source>
</evidence>
<feature type="transmembrane region" description="Helical" evidence="5">
    <location>
        <begin position="69"/>
        <end position="86"/>
    </location>
</feature>
<dbReference type="OrthoDB" id="9810556at2"/>
<dbReference type="AlphaFoldDB" id="A0A4Q9VKU7"/>
<evidence type="ECO:0000256" key="3">
    <source>
        <dbReference type="ARBA" id="ARBA00022989"/>
    </source>
</evidence>
<keyword evidence="2 5" id="KW-0812">Transmembrane</keyword>
<comment type="caution">
    <text evidence="7">The sequence shown here is derived from an EMBL/GenBank/DDBJ whole genome shotgun (WGS) entry which is preliminary data.</text>
</comment>
<keyword evidence="4 5" id="KW-0472">Membrane</keyword>
<feature type="domain" description="EamA" evidence="6">
    <location>
        <begin position="8"/>
        <end position="138"/>
    </location>
</feature>
<dbReference type="RefSeq" id="WP_131310435.1">
    <property type="nucleotide sequence ID" value="NZ_SJFN01000023.1"/>
</dbReference>
<dbReference type="InterPro" id="IPR000620">
    <property type="entry name" value="EamA_dom"/>
</dbReference>
<evidence type="ECO:0000256" key="1">
    <source>
        <dbReference type="ARBA" id="ARBA00004141"/>
    </source>
</evidence>
<sequence>MPTRAWGMLLVLSVLWGGSFLFNRIAVAEIPTLTVVLSRVALASALLLIAARLTGVAMPADARGWRDHLVMGVLNNIIPFVLIVWGQRTIGAGLASIFNATTPIFGVIIAHLCTRDDKATPLKAAGIAAAFLGVAVLVGLDALAGLGDHLAADLACLAAAVSYGFSALWSRRFRGRPPIATAAGQLLCSTILLTPAVLLIDRPWTQPLPSAAAVAAVVALAALSTAVAYILFFRLTTLVGPTNTILVTFLIPPSAILLGIVVLGERPAPQHFVGVALIGLGLAAIDGRLFRRWRRAPERA</sequence>
<evidence type="ECO:0000313" key="8">
    <source>
        <dbReference type="Proteomes" id="UP000292781"/>
    </source>
</evidence>